<name>A0A6A5QQA0_AMPQU</name>
<dbReference type="EMBL" id="ML979135">
    <property type="protein sequence ID" value="KAF1917000.1"/>
    <property type="molecule type" value="Genomic_DNA"/>
</dbReference>
<dbReference type="Proteomes" id="UP000800096">
    <property type="component" value="Unassembled WGS sequence"/>
</dbReference>
<protein>
    <recommendedName>
        <fullName evidence="4">Ubiquitin 3 binding protein But2 C-terminal domain-containing protein</fullName>
    </recommendedName>
</protein>
<dbReference type="OrthoDB" id="3922703at2759"/>
<organism evidence="2 3">
    <name type="scientific">Ampelomyces quisqualis</name>
    <name type="common">Powdery mildew agent</name>
    <dbReference type="NCBI Taxonomy" id="50730"/>
    <lineage>
        <taxon>Eukaryota</taxon>
        <taxon>Fungi</taxon>
        <taxon>Dikarya</taxon>
        <taxon>Ascomycota</taxon>
        <taxon>Pezizomycotina</taxon>
        <taxon>Dothideomycetes</taxon>
        <taxon>Pleosporomycetidae</taxon>
        <taxon>Pleosporales</taxon>
        <taxon>Pleosporineae</taxon>
        <taxon>Phaeosphaeriaceae</taxon>
        <taxon>Ampelomyces</taxon>
    </lineage>
</organism>
<evidence type="ECO:0000256" key="1">
    <source>
        <dbReference type="SAM" id="SignalP"/>
    </source>
</evidence>
<feature type="signal peptide" evidence="1">
    <location>
        <begin position="1"/>
        <end position="19"/>
    </location>
</feature>
<feature type="chain" id="PRO_5025469472" description="Ubiquitin 3 binding protein But2 C-terminal domain-containing protein" evidence="1">
    <location>
        <begin position="20"/>
        <end position="219"/>
    </location>
</feature>
<accession>A0A6A5QQA0</accession>
<keyword evidence="1" id="KW-0732">Signal</keyword>
<gene>
    <name evidence="2" type="ORF">BDU57DRAFT_517433</name>
</gene>
<dbReference type="AlphaFoldDB" id="A0A6A5QQA0"/>
<evidence type="ECO:0008006" key="4">
    <source>
        <dbReference type="Google" id="ProtNLM"/>
    </source>
</evidence>
<evidence type="ECO:0000313" key="3">
    <source>
        <dbReference type="Proteomes" id="UP000800096"/>
    </source>
</evidence>
<evidence type="ECO:0000313" key="2">
    <source>
        <dbReference type="EMBL" id="KAF1917000.1"/>
    </source>
</evidence>
<sequence>MLPSPLIPTFLTLLHLTHALPTTISPPPERRPPSLESWPIPRLDMHMMSIHTGLPGDDWGNSTFPSTISFDVLVPPHSSNSTTIKSTCTASFPNHTLPLGRTYCTPPSPAEVLFFELYAYTGLGPRRPELAFWLDLTSAVGWDEENRSAEMFWWGSRAVTANNPAEESSFLTCVEGAPLDGLRCEIGSYLSVREELVVRVEKIGADAEDDGDGEGEGRS</sequence>
<keyword evidence="3" id="KW-1185">Reference proteome</keyword>
<reference evidence="2" key="1">
    <citation type="journal article" date="2020" name="Stud. Mycol.">
        <title>101 Dothideomycetes genomes: a test case for predicting lifestyles and emergence of pathogens.</title>
        <authorList>
            <person name="Haridas S."/>
            <person name="Albert R."/>
            <person name="Binder M."/>
            <person name="Bloem J."/>
            <person name="Labutti K."/>
            <person name="Salamov A."/>
            <person name="Andreopoulos B."/>
            <person name="Baker S."/>
            <person name="Barry K."/>
            <person name="Bills G."/>
            <person name="Bluhm B."/>
            <person name="Cannon C."/>
            <person name="Castanera R."/>
            <person name="Culley D."/>
            <person name="Daum C."/>
            <person name="Ezra D."/>
            <person name="Gonzalez J."/>
            <person name="Henrissat B."/>
            <person name="Kuo A."/>
            <person name="Liang C."/>
            <person name="Lipzen A."/>
            <person name="Lutzoni F."/>
            <person name="Magnuson J."/>
            <person name="Mondo S."/>
            <person name="Nolan M."/>
            <person name="Ohm R."/>
            <person name="Pangilinan J."/>
            <person name="Park H.-J."/>
            <person name="Ramirez L."/>
            <person name="Alfaro M."/>
            <person name="Sun H."/>
            <person name="Tritt A."/>
            <person name="Yoshinaga Y."/>
            <person name="Zwiers L.-H."/>
            <person name="Turgeon B."/>
            <person name="Goodwin S."/>
            <person name="Spatafora J."/>
            <person name="Crous P."/>
            <person name="Grigoriev I."/>
        </authorList>
    </citation>
    <scope>NUCLEOTIDE SEQUENCE</scope>
    <source>
        <strain evidence="2">HMLAC05119</strain>
    </source>
</reference>
<proteinExistence type="predicted"/>